<gene>
    <name evidence="3" type="ORF">ACFP81_11005</name>
</gene>
<evidence type="ECO:0000313" key="3">
    <source>
        <dbReference type="EMBL" id="MFC6592469.1"/>
    </source>
</evidence>
<proteinExistence type="inferred from homology"/>
<dbReference type="RefSeq" id="WP_380083687.1">
    <property type="nucleotide sequence ID" value="NZ_JBHSWD010000001.1"/>
</dbReference>
<reference evidence="4" key="1">
    <citation type="journal article" date="2019" name="Int. J. Syst. Evol. Microbiol.">
        <title>The Global Catalogue of Microorganisms (GCM) 10K type strain sequencing project: providing services to taxonomists for standard genome sequencing and annotation.</title>
        <authorList>
            <consortium name="The Broad Institute Genomics Platform"/>
            <consortium name="The Broad Institute Genome Sequencing Center for Infectious Disease"/>
            <person name="Wu L."/>
            <person name="Ma J."/>
        </authorList>
    </citation>
    <scope>NUCLEOTIDE SEQUENCE [LARGE SCALE GENOMIC DNA]</scope>
    <source>
        <strain evidence="4">CGMCC 1.15772</strain>
    </source>
</reference>
<sequence length="175" mass="19168">MLQRAGLASALIARPQLIFLDEPTSALDPVGRVEVREIIEELRAEGVAVFLNSHLLSEVEQVCDRVAFVKSGRVLREGTMRQLSGGVLSVSVRLGSLPPGLLDALQGWAQVHRQHVYAGAELELWLDHEDQIPQIAQAVHQSGAPLYALTPHRPDLESLFLELVTESGEARRATV</sequence>
<dbReference type="PANTHER" id="PTHR43335">
    <property type="entry name" value="ABC TRANSPORTER, ATP-BINDING PROTEIN"/>
    <property type="match status" value="1"/>
</dbReference>
<dbReference type="SUPFAM" id="SSF52540">
    <property type="entry name" value="P-loop containing nucleoside triphosphate hydrolases"/>
    <property type="match status" value="1"/>
</dbReference>
<keyword evidence="4" id="KW-1185">Reference proteome</keyword>
<protein>
    <recommendedName>
        <fullName evidence="5">ABC transporter ATP-binding protein</fullName>
    </recommendedName>
</protein>
<comment type="similarity">
    <text evidence="1">Belongs to the ABC transporter superfamily.</text>
</comment>
<organism evidence="3 4">
    <name type="scientific">Deinococcus lacus</name>
    <dbReference type="NCBI Taxonomy" id="392561"/>
    <lineage>
        <taxon>Bacteria</taxon>
        <taxon>Thermotogati</taxon>
        <taxon>Deinococcota</taxon>
        <taxon>Deinococci</taxon>
        <taxon>Deinococcales</taxon>
        <taxon>Deinococcaceae</taxon>
        <taxon>Deinococcus</taxon>
    </lineage>
</organism>
<dbReference type="Gene3D" id="3.40.50.300">
    <property type="entry name" value="P-loop containing nucleotide triphosphate hydrolases"/>
    <property type="match status" value="1"/>
</dbReference>
<dbReference type="InterPro" id="IPR027417">
    <property type="entry name" value="P-loop_NTPase"/>
</dbReference>
<evidence type="ECO:0000256" key="2">
    <source>
        <dbReference type="ARBA" id="ARBA00022448"/>
    </source>
</evidence>
<accession>A0ABW1YDW9</accession>
<keyword evidence="2" id="KW-0813">Transport</keyword>
<evidence type="ECO:0008006" key="5">
    <source>
        <dbReference type="Google" id="ProtNLM"/>
    </source>
</evidence>
<comment type="caution">
    <text evidence="3">The sequence shown here is derived from an EMBL/GenBank/DDBJ whole genome shotgun (WGS) entry which is preliminary data.</text>
</comment>
<evidence type="ECO:0000256" key="1">
    <source>
        <dbReference type="ARBA" id="ARBA00005417"/>
    </source>
</evidence>
<dbReference type="EMBL" id="JBHSWD010000001">
    <property type="protein sequence ID" value="MFC6592469.1"/>
    <property type="molecule type" value="Genomic_DNA"/>
</dbReference>
<dbReference type="Proteomes" id="UP001596297">
    <property type="component" value="Unassembled WGS sequence"/>
</dbReference>
<evidence type="ECO:0000313" key="4">
    <source>
        <dbReference type="Proteomes" id="UP001596297"/>
    </source>
</evidence>
<name>A0ABW1YDW9_9DEIO</name>